<gene>
    <name evidence="2" type="ORF">IWW36_005730</name>
</gene>
<reference evidence="2" key="1">
    <citation type="submission" date="2022-07" db="EMBL/GenBank/DDBJ databases">
        <title>Phylogenomic reconstructions and comparative analyses of Kickxellomycotina fungi.</title>
        <authorList>
            <person name="Reynolds N.K."/>
            <person name="Stajich J.E."/>
            <person name="Barry K."/>
            <person name="Grigoriev I.V."/>
            <person name="Crous P."/>
            <person name="Smith M.E."/>
        </authorList>
    </citation>
    <scope>NUCLEOTIDE SEQUENCE</scope>
    <source>
        <strain evidence="2">NRRL 1566</strain>
    </source>
</reference>
<name>A0A9W8I120_9FUNG</name>
<accession>A0A9W8I120</accession>
<evidence type="ECO:0000256" key="1">
    <source>
        <dbReference type="SAM" id="MobiDB-lite"/>
    </source>
</evidence>
<feature type="region of interest" description="Disordered" evidence="1">
    <location>
        <begin position="1"/>
        <end position="234"/>
    </location>
</feature>
<keyword evidence="3" id="KW-1185">Reference proteome</keyword>
<feature type="compositionally biased region" description="Low complexity" evidence="1">
    <location>
        <begin position="155"/>
        <end position="171"/>
    </location>
</feature>
<protein>
    <submittedName>
        <fullName evidence="2">Uncharacterized protein</fullName>
    </submittedName>
</protein>
<comment type="caution">
    <text evidence="2">The sequence shown here is derived from an EMBL/GenBank/DDBJ whole genome shotgun (WGS) entry which is preliminary data.</text>
</comment>
<feature type="compositionally biased region" description="Basic and acidic residues" evidence="1">
    <location>
        <begin position="57"/>
        <end position="66"/>
    </location>
</feature>
<feature type="compositionally biased region" description="Polar residues" evidence="1">
    <location>
        <begin position="172"/>
        <end position="199"/>
    </location>
</feature>
<dbReference type="OrthoDB" id="5592474at2759"/>
<sequence>MSTQNPRSSPTRCAPDPAQRPVAGNVSPSHALRPISTTATHEQPIFPGVRGKPSPYVRKEMARSQDDTDMVSSGIGGPPKRRESMSGIGNNLRSHQHAGLGRAVGKSLSKDQAPSDITNLLRRASAQDNSRRQSAGLPAMQISDEVQPHIQRRGSSSTSSTVTADASAFTAGQTIFPTNPNFTFGSSQPQRRWTVTSARYPSPGAAGDQSVRNRRSQNTVSPVPLAHAQTMPAG</sequence>
<dbReference type="AlphaFoldDB" id="A0A9W8I120"/>
<feature type="non-terminal residue" evidence="2">
    <location>
        <position position="234"/>
    </location>
</feature>
<evidence type="ECO:0000313" key="3">
    <source>
        <dbReference type="Proteomes" id="UP001139887"/>
    </source>
</evidence>
<dbReference type="Proteomes" id="UP001139887">
    <property type="component" value="Unassembled WGS sequence"/>
</dbReference>
<feature type="compositionally biased region" description="Polar residues" evidence="1">
    <location>
        <begin position="1"/>
        <end position="11"/>
    </location>
</feature>
<organism evidence="2 3">
    <name type="scientific">Coemansia brasiliensis</name>
    <dbReference type="NCBI Taxonomy" id="2650707"/>
    <lineage>
        <taxon>Eukaryota</taxon>
        <taxon>Fungi</taxon>
        <taxon>Fungi incertae sedis</taxon>
        <taxon>Zoopagomycota</taxon>
        <taxon>Kickxellomycotina</taxon>
        <taxon>Kickxellomycetes</taxon>
        <taxon>Kickxellales</taxon>
        <taxon>Kickxellaceae</taxon>
        <taxon>Coemansia</taxon>
    </lineage>
</organism>
<evidence type="ECO:0000313" key="2">
    <source>
        <dbReference type="EMBL" id="KAJ2842940.1"/>
    </source>
</evidence>
<dbReference type="EMBL" id="JANBUW010001582">
    <property type="protein sequence ID" value="KAJ2842940.1"/>
    <property type="molecule type" value="Genomic_DNA"/>
</dbReference>
<proteinExistence type="predicted"/>